<feature type="transmembrane region" description="Helical" evidence="6">
    <location>
        <begin position="158"/>
        <end position="180"/>
    </location>
</feature>
<accession>A0A1H6QW51</accession>
<feature type="transmembrane region" description="Helical" evidence="6">
    <location>
        <begin position="299"/>
        <end position="322"/>
    </location>
</feature>
<feature type="transmembrane region" description="Helical" evidence="6">
    <location>
        <begin position="266"/>
        <end position="287"/>
    </location>
</feature>
<dbReference type="OrthoDB" id="9769862at2"/>
<feature type="transmembrane region" description="Helical" evidence="6">
    <location>
        <begin position="392"/>
        <end position="417"/>
    </location>
</feature>
<dbReference type="GO" id="GO:0009246">
    <property type="term" value="P:enterobacterial common antigen biosynthetic process"/>
    <property type="evidence" value="ECO:0007669"/>
    <property type="project" value="InterPro"/>
</dbReference>
<dbReference type="InterPro" id="IPR050833">
    <property type="entry name" value="Poly_Biosynth_Transport"/>
</dbReference>
<dbReference type="GO" id="GO:0005886">
    <property type="term" value="C:plasma membrane"/>
    <property type="evidence" value="ECO:0007669"/>
    <property type="project" value="UniProtKB-SubCell"/>
</dbReference>
<feature type="transmembrane region" description="Helical" evidence="6">
    <location>
        <begin position="54"/>
        <end position="76"/>
    </location>
</feature>
<feature type="transmembrane region" description="Helical" evidence="6">
    <location>
        <begin position="186"/>
        <end position="206"/>
    </location>
</feature>
<keyword evidence="3 6" id="KW-0812">Transmembrane</keyword>
<name>A0A1H6QW51_9FLAO</name>
<evidence type="ECO:0000256" key="4">
    <source>
        <dbReference type="ARBA" id="ARBA00022989"/>
    </source>
</evidence>
<keyword evidence="8" id="KW-1185">Reference proteome</keyword>
<keyword evidence="5 6" id="KW-0472">Membrane</keyword>
<dbReference type="InterPro" id="IPR002797">
    <property type="entry name" value="Polysacc_synth"/>
</dbReference>
<proteinExistence type="predicted"/>
<dbReference type="Pfam" id="PF01943">
    <property type="entry name" value="Polysacc_synt"/>
    <property type="match status" value="1"/>
</dbReference>
<keyword evidence="4 6" id="KW-1133">Transmembrane helix</keyword>
<dbReference type="InterPro" id="IPR044550">
    <property type="entry name" value="WzxE"/>
</dbReference>
<dbReference type="AlphaFoldDB" id="A0A1H6QW51"/>
<dbReference type="PANTHER" id="PTHR30250:SF30">
    <property type="entry name" value="LIPID III FLIPPASE"/>
    <property type="match status" value="1"/>
</dbReference>
<feature type="transmembrane region" description="Helical" evidence="6">
    <location>
        <begin position="370"/>
        <end position="386"/>
    </location>
</feature>
<evidence type="ECO:0000313" key="8">
    <source>
        <dbReference type="Proteomes" id="UP000199702"/>
    </source>
</evidence>
<dbReference type="PANTHER" id="PTHR30250">
    <property type="entry name" value="PST FAMILY PREDICTED COLANIC ACID TRANSPORTER"/>
    <property type="match status" value="1"/>
</dbReference>
<evidence type="ECO:0000256" key="3">
    <source>
        <dbReference type="ARBA" id="ARBA00022692"/>
    </source>
</evidence>
<evidence type="ECO:0000256" key="5">
    <source>
        <dbReference type="ARBA" id="ARBA00023136"/>
    </source>
</evidence>
<dbReference type="CDD" id="cd13125">
    <property type="entry name" value="MATE_like_10"/>
    <property type="match status" value="1"/>
</dbReference>
<feature type="transmembrane region" description="Helical" evidence="6">
    <location>
        <begin position="342"/>
        <end position="363"/>
    </location>
</feature>
<evidence type="ECO:0000256" key="1">
    <source>
        <dbReference type="ARBA" id="ARBA00004651"/>
    </source>
</evidence>
<dbReference type="Proteomes" id="UP000199702">
    <property type="component" value="Unassembled WGS sequence"/>
</dbReference>
<dbReference type="STRING" id="402734.SAMN05660918_0608"/>
<dbReference type="EMBL" id="FNYA01000001">
    <property type="protein sequence ID" value="SEI44427.1"/>
    <property type="molecule type" value="Genomic_DNA"/>
</dbReference>
<keyword evidence="2" id="KW-1003">Cell membrane</keyword>
<feature type="transmembrane region" description="Helical" evidence="6">
    <location>
        <begin position="21"/>
        <end position="42"/>
    </location>
</feature>
<evidence type="ECO:0000256" key="2">
    <source>
        <dbReference type="ARBA" id="ARBA00022475"/>
    </source>
</evidence>
<feature type="transmembrane region" description="Helical" evidence="6">
    <location>
        <begin position="124"/>
        <end position="146"/>
    </location>
</feature>
<sequence length="422" mass="47999">MSEIKKIIQQPLFKITSLNSVHILLKLVFGFITSKALAIFVGANGMAYVGNFRAFLNVVENFSLLGIQNAIVKYVSEYQYDKPKLKSVLATFGLLLLASSMLISLFLIFGANYLSKQIFNHSEIYSFVFYVLAILFPLYVFSTFCISVVNGFQEYKKVIYIQIISSSIALLFSVFLIYYYTTFGALISLVFAPVFVFFVSLFYLRNFISISDVFSFSSFDLSVVKNLSEYVLMALVSGVIGSFVLLEIRTDVIEITGLKNAGIYEGLQRISSYYLLFVSSIMTIYFYPKLSESNSNTKAIIINYFKTIIPIFAIGLALIYLLRHFIIKVLFSTEFETMETLFLGQLVGDLLKATSLIFGTILIAKKLTKAFIITEIVSLFIMYYSTNWMLHAIGIEGIVVAHTFTYFTYLLVLVIYFRKIFR</sequence>
<feature type="transmembrane region" description="Helical" evidence="6">
    <location>
        <begin position="88"/>
        <end position="112"/>
    </location>
</feature>
<protein>
    <submittedName>
        <fullName evidence="7">Polysaccharide transporter, PST family</fullName>
    </submittedName>
</protein>
<comment type="subcellular location">
    <subcellularLocation>
        <location evidence="1">Cell membrane</location>
        <topology evidence="1">Multi-pass membrane protein</topology>
    </subcellularLocation>
</comment>
<feature type="transmembrane region" description="Helical" evidence="6">
    <location>
        <begin position="227"/>
        <end position="246"/>
    </location>
</feature>
<organism evidence="7 8">
    <name type="scientific">Flavobacterium terrigena</name>
    <dbReference type="NCBI Taxonomy" id="402734"/>
    <lineage>
        <taxon>Bacteria</taxon>
        <taxon>Pseudomonadati</taxon>
        <taxon>Bacteroidota</taxon>
        <taxon>Flavobacteriia</taxon>
        <taxon>Flavobacteriales</taxon>
        <taxon>Flavobacteriaceae</taxon>
        <taxon>Flavobacterium</taxon>
    </lineage>
</organism>
<reference evidence="8" key="1">
    <citation type="submission" date="2016-10" db="EMBL/GenBank/DDBJ databases">
        <authorList>
            <person name="Varghese N."/>
            <person name="Submissions S."/>
        </authorList>
    </citation>
    <scope>NUCLEOTIDE SEQUENCE [LARGE SCALE GENOMIC DNA]</scope>
    <source>
        <strain evidence="8">DSM 17934</strain>
    </source>
</reference>
<evidence type="ECO:0000313" key="7">
    <source>
        <dbReference type="EMBL" id="SEI44427.1"/>
    </source>
</evidence>
<gene>
    <name evidence="7" type="ORF">SAMN05660918_0608</name>
</gene>
<evidence type="ECO:0000256" key="6">
    <source>
        <dbReference type="SAM" id="Phobius"/>
    </source>
</evidence>